<protein>
    <submittedName>
        <fullName evidence="5">Integrase/recombinase XerD</fullName>
    </submittedName>
</protein>
<name>A0A1G9TMN8_9FIRM</name>
<dbReference type="GO" id="GO:0006310">
    <property type="term" value="P:DNA recombination"/>
    <property type="evidence" value="ECO:0007669"/>
    <property type="project" value="UniProtKB-KW"/>
</dbReference>
<evidence type="ECO:0000313" key="5">
    <source>
        <dbReference type="EMBL" id="SDM48940.1"/>
    </source>
</evidence>
<dbReference type="Gene3D" id="1.10.443.10">
    <property type="entry name" value="Intergrase catalytic core"/>
    <property type="match status" value="1"/>
</dbReference>
<dbReference type="OrthoDB" id="9801717at2"/>
<dbReference type="InterPro" id="IPR011010">
    <property type="entry name" value="DNA_brk_join_enz"/>
</dbReference>
<evidence type="ECO:0000256" key="2">
    <source>
        <dbReference type="ARBA" id="ARBA00023125"/>
    </source>
</evidence>
<reference evidence="5 6" key="1">
    <citation type="submission" date="2016-10" db="EMBL/GenBank/DDBJ databases">
        <authorList>
            <person name="de Groot N.N."/>
        </authorList>
    </citation>
    <scope>NUCLEOTIDE SEQUENCE [LARGE SCALE GENOMIC DNA]</scope>
    <source>
        <strain evidence="5 6">SLAS-1</strain>
    </source>
</reference>
<evidence type="ECO:0000259" key="4">
    <source>
        <dbReference type="PROSITE" id="PS51898"/>
    </source>
</evidence>
<dbReference type="EMBL" id="FNGO01000043">
    <property type="protein sequence ID" value="SDM48940.1"/>
    <property type="molecule type" value="Genomic_DNA"/>
</dbReference>
<comment type="similarity">
    <text evidence="1">Belongs to the 'phage' integrase family.</text>
</comment>
<gene>
    <name evidence="5" type="ORF">SAMN04488692_1433</name>
</gene>
<dbReference type="InterPro" id="IPR050090">
    <property type="entry name" value="Tyrosine_recombinase_XerCD"/>
</dbReference>
<dbReference type="GO" id="GO:0015074">
    <property type="term" value="P:DNA integration"/>
    <property type="evidence" value="ECO:0007669"/>
    <property type="project" value="InterPro"/>
</dbReference>
<dbReference type="PROSITE" id="PS51898">
    <property type="entry name" value="TYR_RECOMBINASE"/>
    <property type="match status" value="1"/>
</dbReference>
<evidence type="ECO:0000313" key="6">
    <source>
        <dbReference type="Proteomes" id="UP000199476"/>
    </source>
</evidence>
<dbReference type="GO" id="GO:0003677">
    <property type="term" value="F:DNA binding"/>
    <property type="evidence" value="ECO:0007669"/>
    <property type="project" value="UniProtKB-KW"/>
</dbReference>
<dbReference type="PANTHER" id="PTHR30349">
    <property type="entry name" value="PHAGE INTEGRASE-RELATED"/>
    <property type="match status" value="1"/>
</dbReference>
<dbReference type="SUPFAM" id="SSF56349">
    <property type="entry name" value="DNA breaking-rejoining enzymes"/>
    <property type="match status" value="1"/>
</dbReference>
<dbReference type="AlphaFoldDB" id="A0A1G9TMN8"/>
<dbReference type="Proteomes" id="UP000199476">
    <property type="component" value="Unassembled WGS sequence"/>
</dbReference>
<dbReference type="InterPro" id="IPR013762">
    <property type="entry name" value="Integrase-like_cat_sf"/>
</dbReference>
<keyword evidence="3" id="KW-0233">DNA recombination</keyword>
<dbReference type="PANTHER" id="PTHR30349:SF41">
    <property type="entry name" value="INTEGRASE_RECOMBINASE PROTEIN MJ0367-RELATED"/>
    <property type="match status" value="1"/>
</dbReference>
<organism evidence="5 6">
    <name type="scientific">Halarsenatibacter silvermanii</name>
    <dbReference type="NCBI Taxonomy" id="321763"/>
    <lineage>
        <taxon>Bacteria</taxon>
        <taxon>Bacillati</taxon>
        <taxon>Bacillota</taxon>
        <taxon>Clostridia</taxon>
        <taxon>Halanaerobiales</taxon>
        <taxon>Halarsenatibacteraceae</taxon>
        <taxon>Halarsenatibacter</taxon>
    </lineage>
</organism>
<sequence length="196" mass="23159">MPKRKIPDVLSEEEQKKILGVFNERYFSSQRNKMMIKLMLDAGLRLSEAINLSWQDVNLQTGEIKIRESKNEKGRIVWLNEETLEKLKNWRRRQNEELEKEVDLVFTTKTGNQLNPRNVRSMVYNYTEKAGITNKDVSPHTFRHTFATDLYRRTKNLRLVQKALGHADISTTQIYTHIVDEEMEEAMKNFRGGERD</sequence>
<keyword evidence="2" id="KW-0238">DNA-binding</keyword>
<dbReference type="RefSeq" id="WP_089762359.1">
    <property type="nucleotide sequence ID" value="NZ_FNGO01000043.1"/>
</dbReference>
<accession>A0A1G9TMN8</accession>
<dbReference type="STRING" id="321763.SAMN04488692_1433"/>
<evidence type="ECO:0000256" key="3">
    <source>
        <dbReference type="ARBA" id="ARBA00023172"/>
    </source>
</evidence>
<keyword evidence="6" id="KW-1185">Reference proteome</keyword>
<evidence type="ECO:0000256" key="1">
    <source>
        <dbReference type="ARBA" id="ARBA00008857"/>
    </source>
</evidence>
<proteinExistence type="inferred from homology"/>
<dbReference type="InterPro" id="IPR002104">
    <property type="entry name" value="Integrase_catalytic"/>
</dbReference>
<dbReference type="Pfam" id="PF00589">
    <property type="entry name" value="Phage_integrase"/>
    <property type="match status" value="1"/>
</dbReference>
<feature type="domain" description="Tyr recombinase" evidence="4">
    <location>
        <begin position="5"/>
        <end position="188"/>
    </location>
</feature>